<comment type="subcellular location">
    <subcellularLocation>
        <location evidence="1">Mitochondrion inner membrane</location>
    </subcellularLocation>
</comment>
<evidence type="ECO:0000256" key="8">
    <source>
        <dbReference type="ARBA" id="ARBA00038445"/>
    </source>
</evidence>
<dbReference type="RefSeq" id="XP_038069103.1">
    <property type="nucleotide sequence ID" value="XM_038213175.1"/>
</dbReference>
<dbReference type="RefSeq" id="XP_038069023.1">
    <property type="nucleotide sequence ID" value="XM_038213095.1"/>
</dbReference>
<sequence>MAGIALRFLRSSGNLIGRFGAYSAILYCTAHCISEYALDFTKCTGPSMQPTIENNDIVLTEHISTKFFNRVDKGDVVVLRSPMDPTQFLCKRVVGMEFDEVPGNRWKFLRTKNVPKGHIWIEGDNSSNSTDSREFGPVPLAMVRGRAVLRVWPWERRGYLAPQPASR</sequence>
<dbReference type="GeneID" id="119738249"/>
<keyword evidence="6" id="KW-0472">Membrane</keyword>
<evidence type="ECO:0000256" key="3">
    <source>
        <dbReference type="ARBA" id="ARBA00022792"/>
    </source>
</evidence>
<evidence type="ECO:0000256" key="1">
    <source>
        <dbReference type="ARBA" id="ARBA00004273"/>
    </source>
</evidence>
<accession>A0A914AZK3</accession>
<dbReference type="AlphaFoldDB" id="A0A914AZK3"/>
<reference evidence="11" key="1">
    <citation type="submission" date="2022-11" db="UniProtKB">
        <authorList>
            <consortium name="EnsemblMetazoa"/>
        </authorList>
    </citation>
    <scope>IDENTIFICATION</scope>
</reference>
<dbReference type="PANTHER" id="PTHR12383:SF16">
    <property type="entry name" value="MITOCHONDRIAL INNER MEMBRANE PROTEASE SUBUNIT 1"/>
    <property type="match status" value="1"/>
</dbReference>
<dbReference type="EnsemblMetazoa" id="XM_038213095.1">
    <property type="protein sequence ID" value="XP_038069023.1"/>
    <property type="gene ID" value="LOC119738249"/>
</dbReference>
<organism evidence="11 12">
    <name type="scientific">Patiria miniata</name>
    <name type="common">Bat star</name>
    <name type="synonym">Asterina miniata</name>
    <dbReference type="NCBI Taxonomy" id="46514"/>
    <lineage>
        <taxon>Eukaryota</taxon>
        <taxon>Metazoa</taxon>
        <taxon>Echinodermata</taxon>
        <taxon>Eleutherozoa</taxon>
        <taxon>Asterozoa</taxon>
        <taxon>Asteroidea</taxon>
        <taxon>Valvatacea</taxon>
        <taxon>Valvatida</taxon>
        <taxon>Asterinidae</taxon>
        <taxon>Patiria</taxon>
    </lineage>
</organism>
<evidence type="ECO:0000256" key="5">
    <source>
        <dbReference type="ARBA" id="ARBA00023128"/>
    </source>
</evidence>
<name>A0A914AZK3_PATMI</name>
<evidence type="ECO:0000259" key="10">
    <source>
        <dbReference type="Pfam" id="PF10502"/>
    </source>
</evidence>
<dbReference type="GO" id="GO:0004252">
    <property type="term" value="F:serine-type endopeptidase activity"/>
    <property type="evidence" value="ECO:0007669"/>
    <property type="project" value="InterPro"/>
</dbReference>
<keyword evidence="3" id="KW-0999">Mitochondrion inner membrane</keyword>
<keyword evidence="4" id="KW-0378">Hydrolase</keyword>
<dbReference type="InterPro" id="IPR036286">
    <property type="entry name" value="LexA/Signal_pep-like_sf"/>
</dbReference>
<dbReference type="OrthoDB" id="308440at2759"/>
<dbReference type="PROSITE" id="PS00761">
    <property type="entry name" value="SPASE_I_3"/>
    <property type="match status" value="1"/>
</dbReference>
<feature type="domain" description="Peptidase S26" evidence="10">
    <location>
        <begin position="23"/>
        <end position="101"/>
    </location>
</feature>
<evidence type="ECO:0000256" key="9">
    <source>
        <dbReference type="PIRSR" id="PIRSR600223-1"/>
    </source>
</evidence>
<evidence type="ECO:0000256" key="2">
    <source>
        <dbReference type="ARBA" id="ARBA00011805"/>
    </source>
</evidence>
<evidence type="ECO:0000313" key="11">
    <source>
        <dbReference type="EnsemblMetazoa" id="XP_038069103.1"/>
    </source>
</evidence>
<feature type="active site" evidence="9">
    <location>
        <position position="47"/>
    </location>
</feature>
<dbReference type="InterPro" id="IPR000223">
    <property type="entry name" value="Pept_S26A_signal_pept_1"/>
</dbReference>
<dbReference type="EnsemblMetazoa" id="XM_038213175.1">
    <property type="protein sequence ID" value="XP_038069103.1"/>
    <property type="gene ID" value="LOC119738249"/>
</dbReference>
<dbReference type="Pfam" id="PF10502">
    <property type="entry name" value="Peptidase_S26"/>
    <property type="match status" value="2"/>
</dbReference>
<comment type="similarity">
    <text evidence="8">Belongs to the peptidase S26 family. IMP1 subfamily.</text>
</comment>
<comment type="subunit">
    <text evidence="2">Heterodimer of 2 subunits, IMMPL1 and IMMPL2.</text>
</comment>
<dbReference type="GO" id="GO:0042720">
    <property type="term" value="C:mitochondrial inner membrane peptidase complex"/>
    <property type="evidence" value="ECO:0007669"/>
    <property type="project" value="TreeGrafter"/>
</dbReference>
<dbReference type="CDD" id="cd06530">
    <property type="entry name" value="S26_SPase_I"/>
    <property type="match status" value="1"/>
</dbReference>
<evidence type="ECO:0000256" key="7">
    <source>
        <dbReference type="ARBA" id="ARBA00032718"/>
    </source>
</evidence>
<feature type="domain" description="Peptidase S26" evidence="10">
    <location>
        <begin position="110"/>
        <end position="152"/>
    </location>
</feature>
<dbReference type="PRINTS" id="PR00727">
    <property type="entry name" value="LEADERPTASE"/>
</dbReference>
<feature type="active site" evidence="9">
    <location>
        <position position="91"/>
    </location>
</feature>
<evidence type="ECO:0000313" key="12">
    <source>
        <dbReference type="Proteomes" id="UP000887568"/>
    </source>
</evidence>
<dbReference type="Gene3D" id="2.10.109.10">
    <property type="entry name" value="Umud Fragment, subunit A"/>
    <property type="match status" value="1"/>
</dbReference>
<dbReference type="InterPro" id="IPR019533">
    <property type="entry name" value="Peptidase_S26"/>
</dbReference>
<dbReference type="Proteomes" id="UP000887568">
    <property type="component" value="Unplaced"/>
</dbReference>
<dbReference type="SUPFAM" id="SSF51306">
    <property type="entry name" value="LexA/Signal peptidase"/>
    <property type="match status" value="1"/>
</dbReference>
<dbReference type="PANTHER" id="PTHR12383">
    <property type="entry name" value="PROTEASE FAMILY S26 MITOCHONDRIAL INNER MEMBRANE PROTEASE-RELATED"/>
    <property type="match status" value="1"/>
</dbReference>
<dbReference type="GO" id="GO:0006465">
    <property type="term" value="P:signal peptide processing"/>
    <property type="evidence" value="ECO:0007669"/>
    <property type="project" value="InterPro"/>
</dbReference>
<proteinExistence type="inferred from homology"/>
<dbReference type="OMA" id="LCKGPSM"/>
<keyword evidence="12" id="KW-1185">Reference proteome</keyword>
<protein>
    <recommendedName>
        <fullName evidence="7">IMP2-like protein</fullName>
    </recommendedName>
</protein>
<evidence type="ECO:0000256" key="6">
    <source>
        <dbReference type="ARBA" id="ARBA00023136"/>
    </source>
</evidence>
<keyword evidence="5" id="KW-0496">Mitochondrion</keyword>
<dbReference type="CTD" id="196294"/>
<dbReference type="InterPro" id="IPR019758">
    <property type="entry name" value="Pept_S26A_signal_pept_1_CS"/>
</dbReference>
<dbReference type="InterPro" id="IPR052064">
    <property type="entry name" value="Mito_IMP1_subunit"/>
</dbReference>
<evidence type="ECO:0000256" key="4">
    <source>
        <dbReference type="ARBA" id="ARBA00022801"/>
    </source>
</evidence>
<dbReference type="GO" id="GO:0006627">
    <property type="term" value="P:protein processing involved in protein targeting to mitochondrion"/>
    <property type="evidence" value="ECO:0007669"/>
    <property type="project" value="TreeGrafter"/>
</dbReference>